<dbReference type="GO" id="GO:0016705">
    <property type="term" value="F:oxidoreductase activity, acting on paired donors, with incorporation or reduction of molecular oxygen"/>
    <property type="evidence" value="ECO:0007669"/>
    <property type="project" value="InterPro"/>
</dbReference>
<dbReference type="PANTHER" id="PTHR30137:SF18">
    <property type="entry name" value="CONSERVED PROTEIN"/>
    <property type="match status" value="1"/>
</dbReference>
<dbReference type="EMBL" id="JACHJK010000002">
    <property type="protein sequence ID" value="MBB5925653.1"/>
    <property type="molecule type" value="Genomic_DNA"/>
</dbReference>
<dbReference type="InterPro" id="IPR050766">
    <property type="entry name" value="Bact_Lucif_Oxidored"/>
</dbReference>
<name>A0A7W9UNU1_9ACTN</name>
<dbReference type="InterPro" id="IPR019922">
    <property type="entry name" value="Lucif-like_OxRdatse_MSMEG_4141"/>
</dbReference>
<proteinExistence type="predicted"/>
<dbReference type="GO" id="GO:0005829">
    <property type="term" value="C:cytosol"/>
    <property type="evidence" value="ECO:0007669"/>
    <property type="project" value="TreeGrafter"/>
</dbReference>
<dbReference type="InterPro" id="IPR036661">
    <property type="entry name" value="Luciferase-like_sf"/>
</dbReference>
<dbReference type="Pfam" id="PF00296">
    <property type="entry name" value="Bac_luciferase"/>
    <property type="match status" value="1"/>
</dbReference>
<organism evidence="2 3">
    <name type="scientific">Streptomyces echinatus</name>
    <dbReference type="NCBI Taxonomy" id="67293"/>
    <lineage>
        <taxon>Bacteria</taxon>
        <taxon>Bacillati</taxon>
        <taxon>Actinomycetota</taxon>
        <taxon>Actinomycetes</taxon>
        <taxon>Kitasatosporales</taxon>
        <taxon>Streptomycetaceae</taxon>
        <taxon>Streptomyces</taxon>
    </lineage>
</organism>
<accession>A0A7W9UNU1</accession>
<evidence type="ECO:0000313" key="3">
    <source>
        <dbReference type="Proteomes" id="UP000585836"/>
    </source>
</evidence>
<dbReference type="Gene3D" id="3.20.20.30">
    <property type="entry name" value="Luciferase-like domain"/>
    <property type="match status" value="1"/>
</dbReference>
<protein>
    <submittedName>
        <fullName evidence="2">Putative F420-dependent oxidoreductase</fullName>
    </submittedName>
</protein>
<keyword evidence="3" id="KW-1185">Reference proteome</keyword>
<dbReference type="RefSeq" id="WP_184961724.1">
    <property type="nucleotide sequence ID" value="NZ_BAAAWF010000039.1"/>
</dbReference>
<dbReference type="NCBIfam" id="TIGR03620">
    <property type="entry name" value="F420_MSMEG_4141"/>
    <property type="match status" value="1"/>
</dbReference>
<evidence type="ECO:0000313" key="2">
    <source>
        <dbReference type="EMBL" id="MBB5925653.1"/>
    </source>
</evidence>
<dbReference type="SUPFAM" id="SSF51679">
    <property type="entry name" value="Bacterial luciferase-like"/>
    <property type="match status" value="1"/>
</dbReference>
<dbReference type="Proteomes" id="UP000585836">
    <property type="component" value="Unassembled WGS sequence"/>
</dbReference>
<gene>
    <name evidence="2" type="ORF">FHS34_001107</name>
</gene>
<feature type="domain" description="Luciferase-like" evidence="1">
    <location>
        <begin position="35"/>
        <end position="267"/>
    </location>
</feature>
<reference evidence="2 3" key="1">
    <citation type="submission" date="2020-08" db="EMBL/GenBank/DDBJ databases">
        <title>Genomic Encyclopedia of Type Strains, Phase III (KMG-III): the genomes of soil and plant-associated and newly described type strains.</title>
        <authorList>
            <person name="Whitman W."/>
        </authorList>
    </citation>
    <scope>NUCLEOTIDE SEQUENCE [LARGE SCALE GENOMIC DNA]</scope>
    <source>
        <strain evidence="2 3">CECT 3313</strain>
    </source>
</reference>
<dbReference type="PANTHER" id="PTHR30137">
    <property type="entry name" value="LUCIFERASE-LIKE MONOOXYGENASE"/>
    <property type="match status" value="1"/>
</dbReference>
<dbReference type="AlphaFoldDB" id="A0A7W9UNU1"/>
<comment type="caution">
    <text evidence="2">The sequence shown here is derived from an EMBL/GenBank/DDBJ whole genome shotgun (WGS) entry which is preliminary data.</text>
</comment>
<dbReference type="InterPro" id="IPR011251">
    <property type="entry name" value="Luciferase-like_dom"/>
</dbReference>
<evidence type="ECO:0000259" key="1">
    <source>
        <dbReference type="Pfam" id="PF00296"/>
    </source>
</evidence>
<sequence length="304" mass="32716">MDSPPCTAPQQSLGRFGIFSHELRSEDPALQDQRQRAAVGLEDLGFGAIWLGGNSSVRHAAALAGSTGRIALATGILNIWNEDAGTVARQRAELEEADPGRFLLGLGASHAELAQNYQRPYSTMVGYLDALDDAAVPVPADRRILAALGPRMLRLARDRAAGAHPALVAPGYIERAREALGDRPLLAPVVTVVLESDPVRARGVARDFLDLYFRLPNYTANFERLGFTEEDFTGGGSDRLVDSLVAWGTDDAISKRLTEFHTAGADHLALQLVTGEKGDIPPLTRWRHLADLTGVTAKSAQPHT</sequence>